<feature type="domain" description="Phage tail collar" evidence="2">
    <location>
        <begin position="211"/>
        <end position="267"/>
    </location>
</feature>
<dbReference type="Gene3D" id="2.60.40.10">
    <property type="entry name" value="Immunoglobulins"/>
    <property type="match status" value="1"/>
</dbReference>
<proteinExistence type="predicted"/>
<feature type="chain" id="PRO_5045845522" evidence="1">
    <location>
        <begin position="37"/>
        <end position="1069"/>
    </location>
</feature>
<dbReference type="EMBL" id="JBBUKT010000005">
    <property type="protein sequence ID" value="MEK7951807.1"/>
    <property type="molecule type" value="Genomic_DNA"/>
</dbReference>
<dbReference type="InterPro" id="IPR037053">
    <property type="entry name" value="Phage_tail_collar_dom_sf"/>
</dbReference>
<protein>
    <submittedName>
        <fullName evidence="3">Tail fiber protein</fullName>
    </submittedName>
</protein>
<keyword evidence="4" id="KW-1185">Reference proteome</keyword>
<dbReference type="InterPro" id="IPR011083">
    <property type="entry name" value="Phage_tail_collar_dom"/>
</dbReference>
<dbReference type="SUPFAM" id="SSF88874">
    <property type="entry name" value="Receptor-binding domain of short tail fibre protein gp12"/>
    <property type="match status" value="3"/>
</dbReference>
<feature type="domain" description="Phage tail collar" evidence="2">
    <location>
        <begin position="351"/>
        <end position="406"/>
    </location>
</feature>
<feature type="domain" description="Phage tail collar" evidence="2">
    <location>
        <begin position="101"/>
        <end position="141"/>
    </location>
</feature>
<comment type="caution">
    <text evidence="3">The sequence shown here is derived from an EMBL/GenBank/DDBJ whole genome shotgun (WGS) entry which is preliminary data.</text>
</comment>
<reference evidence="3 4" key="1">
    <citation type="submission" date="2024-04" db="EMBL/GenBank/DDBJ databases">
        <title>Luteolibacter sp. isolated from soil.</title>
        <authorList>
            <person name="An J."/>
        </authorList>
    </citation>
    <scope>NUCLEOTIDE SEQUENCE [LARGE SCALE GENOMIC DNA]</scope>
    <source>
        <strain evidence="3 4">Y139</strain>
    </source>
</reference>
<gene>
    <name evidence="3" type="ORF">WKV53_14930</name>
</gene>
<dbReference type="Proteomes" id="UP001371305">
    <property type="component" value="Unassembled WGS sequence"/>
</dbReference>
<feature type="signal peptide" evidence="1">
    <location>
        <begin position="1"/>
        <end position="36"/>
    </location>
</feature>
<dbReference type="RefSeq" id="WP_341405564.1">
    <property type="nucleotide sequence ID" value="NZ_JBBUKT010000005.1"/>
</dbReference>
<dbReference type="Gene3D" id="3.90.1340.10">
    <property type="entry name" value="Phage tail collar domain"/>
    <property type="match status" value="3"/>
</dbReference>
<evidence type="ECO:0000313" key="4">
    <source>
        <dbReference type="Proteomes" id="UP001371305"/>
    </source>
</evidence>
<evidence type="ECO:0000259" key="2">
    <source>
        <dbReference type="Pfam" id="PF07484"/>
    </source>
</evidence>
<sequence>MNRLLPRHSRTGLPAHRLASRFAAAALLLGVASLHAADITAVTGSSSPMDTVQPGLVVRSQFVMTGVYPTPGDGLPGLPPNDGYLGEIHFSAGDIAIGDPEADGRLIPVTGNTAVYSILFTRYGGNGVQNFALPDLRGTVPVQPGQGSGLTAVTLAGKSGSEKVALVAENLPRHGHTLHTLQLNFTGEVATSPFENRQSSLGLNFLINGAGELRLFAGDFAPSGWALAQGQLLSIDEYPDLYAALGTAWGGDGVSTFALPDLRGRVPVGAGQGPGLTSRTLGQTFGSETTVLSGLNLPAHTHGYGGASTSSSGTSTPIDTVQPSAAIQIGIVTLGLFPQVGHNGYNGHTLGEIVMYAGALPADVTPADGRTLPINSNNALHQVVGDVYGGNGQTTFGLPDFRGRTPMGRGTGSGLTARALAEKVGVETHVVTPAEMPAHQHVIPETMVIPNASFEADFYGNWPGYASNNNNGRITGWSWSGQVGINPVRDPSPSYPFADNGAIPAGSQVAIVQSQNGNEGSMVTTVAGLTPGTRYTVSFRANARDYLGSVPAATWSLECGANSPAKPAVPFNVSPRVGGTNPYYRVTGTFIATSSLLDIRLRNQTSVDSTVLLDDFKLTAEDFSSPWRIRPWNDDASSGVGTGQFFNTESWAYALGTPVGGLDLNGVRVGGLPSSNLNAPGKVKIEGADFGGVFQSGSQSTVPGNSGGASGTIGDQFVRGQKNVTITLDGLVTGQGYRVQVFGAGSASSGSCLATFSSGNDSIEVDEGLYGAAQGIRTEYLFTADAATRVIRVQSHDPNNTYRLYGIALDKTGPVFSVEEVNGGSAQVIPSGGSFDFGFVALPLHSVTKNFLLRNSGAGGLVVISVLGPFGSPLRFSMQPQSFDLNGTLATGQAVPFQVTYDPGSGGPAQDLLRFYMGGSQFIDFTLKGDSALSYANWSAGQFPGNPGNAAGTADPDRDGLPNLLEYSLRGDPKAFTSARLGQPSAPNAGMRRLSFPYHPSIVDVTWTLQYSANLSGWTDVYRYQRATGGTALLPGVTGAANAGAQMIDVNVPDGALFQGKGFWRVKAE</sequence>
<evidence type="ECO:0000256" key="1">
    <source>
        <dbReference type="SAM" id="SignalP"/>
    </source>
</evidence>
<evidence type="ECO:0000313" key="3">
    <source>
        <dbReference type="EMBL" id="MEK7951807.1"/>
    </source>
</evidence>
<keyword evidence="1" id="KW-0732">Signal</keyword>
<dbReference type="Pfam" id="PF07484">
    <property type="entry name" value="Collar"/>
    <property type="match status" value="3"/>
</dbReference>
<organism evidence="3 4">
    <name type="scientific">Luteolibacter soli</name>
    <dbReference type="NCBI Taxonomy" id="3135280"/>
    <lineage>
        <taxon>Bacteria</taxon>
        <taxon>Pseudomonadati</taxon>
        <taxon>Verrucomicrobiota</taxon>
        <taxon>Verrucomicrobiia</taxon>
        <taxon>Verrucomicrobiales</taxon>
        <taxon>Verrucomicrobiaceae</taxon>
        <taxon>Luteolibacter</taxon>
    </lineage>
</organism>
<dbReference type="Gene3D" id="2.60.120.260">
    <property type="entry name" value="Galactose-binding domain-like"/>
    <property type="match status" value="1"/>
</dbReference>
<dbReference type="InterPro" id="IPR013783">
    <property type="entry name" value="Ig-like_fold"/>
</dbReference>
<accession>A0ABU9AVM6</accession>
<name>A0ABU9AVM6_9BACT</name>